<reference evidence="1 2" key="1">
    <citation type="journal article" date="2012" name="Genome Biol.">
        <title>Genome and low-iron response of an oceanic diatom adapted to chronic iron limitation.</title>
        <authorList>
            <person name="Lommer M."/>
            <person name="Specht M."/>
            <person name="Roy A.S."/>
            <person name="Kraemer L."/>
            <person name="Andreson R."/>
            <person name="Gutowska M.A."/>
            <person name="Wolf J."/>
            <person name="Bergner S.V."/>
            <person name="Schilhabel M.B."/>
            <person name="Klostermeier U.C."/>
            <person name="Beiko R.G."/>
            <person name="Rosenstiel P."/>
            <person name="Hippler M."/>
            <person name="Laroche J."/>
        </authorList>
    </citation>
    <scope>NUCLEOTIDE SEQUENCE [LARGE SCALE GENOMIC DNA]</scope>
    <source>
        <strain evidence="1 2">CCMP1005</strain>
    </source>
</reference>
<protein>
    <submittedName>
        <fullName evidence="1">Uncharacterized protein</fullName>
    </submittedName>
</protein>
<proteinExistence type="predicted"/>
<dbReference type="AlphaFoldDB" id="K0S5U9"/>
<comment type="caution">
    <text evidence="1">The sequence shown here is derived from an EMBL/GenBank/DDBJ whole genome shotgun (WGS) entry which is preliminary data.</text>
</comment>
<dbReference type="EMBL" id="AGNL01020835">
    <property type="protein sequence ID" value="EJK60630.1"/>
    <property type="molecule type" value="Genomic_DNA"/>
</dbReference>
<gene>
    <name evidence="1" type="ORF">THAOC_18977</name>
</gene>
<organism evidence="1 2">
    <name type="scientific">Thalassiosira oceanica</name>
    <name type="common">Marine diatom</name>
    <dbReference type="NCBI Taxonomy" id="159749"/>
    <lineage>
        <taxon>Eukaryota</taxon>
        <taxon>Sar</taxon>
        <taxon>Stramenopiles</taxon>
        <taxon>Ochrophyta</taxon>
        <taxon>Bacillariophyta</taxon>
        <taxon>Coscinodiscophyceae</taxon>
        <taxon>Thalassiosirophycidae</taxon>
        <taxon>Thalassiosirales</taxon>
        <taxon>Thalassiosiraceae</taxon>
        <taxon>Thalassiosira</taxon>
    </lineage>
</organism>
<name>K0S5U9_THAOC</name>
<accession>K0S5U9</accession>
<feature type="non-terminal residue" evidence="1">
    <location>
        <position position="61"/>
    </location>
</feature>
<evidence type="ECO:0000313" key="2">
    <source>
        <dbReference type="Proteomes" id="UP000266841"/>
    </source>
</evidence>
<keyword evidence="2" id="KW-1185">Reference proteome</keyword>
<sequence>MEPLSAGGLWHFFSLEDQTTLLPGGDLLYVRCRPVDCRGADIDLYSKKQYPLANACGQLEQ</sequence>
<evidence type="ECO:0000313" key="1">
    <source>
        <dbReference type="EMBL" id="EJK60630.1"/>
    </source>
</evidence>
<dbReference type="Proteomes" id="UP000266841">
    <property type="component" value="Unassembled WGS sequence"/>
</dbReference>